<dbReference type="Gene3D" id="1.10.1740.10">
    <property type="match status" value="1"/>
</dbReference>
<comment type="similarity">
    <text evidence="1">Belongs to the sigma-70 factor family. ECF subfamily.</text>
</comment>
<dbReference type="InterPro" id="IPR013324">
    <property type="entry name" value="RNA_pol_sigma_r3/r4-like"/>
</dbReference>
<keyword evidence="5" id="KW-0804">Transcription</keyword>
<accession>A0ABV2PQU2</accession>
<dbReference type="InterPro" id="IPR007627">
    <property type="entry name" value="RNA_pol_sigma70_r2"/>
</dbReference>
<dbReference type="InterPro" id="IPR013249">
    <property type="entry name" value="RNA_pol_sigma70_r4_t2"/>
</dbReference>
<dbReference type="Pfam" id="PF04542">
    <property type="entry name" value="Sigma70_r2"/>
    <property type="match status" value="1"/>
</dbReference>
<feature type="domain" description="RNA polymerase sigma factor 70 region 4 type 2" evidence="7">
    <location>
        <begin position="105"/>
        <end position="156"/>
    </location>
</feature>
<evidence type="ECO:0000256" key="5">
    <source>
        <dbReference type="ARBA" id="ARBA00023163"/>
    </source>
</evidence>
<keyword evidence="3" id="KW-0731">Sigma factor</keyword>
<dbReference type="NCBIfam" id="TIGR02937">
    <property type="entry name" value="sigma70-ECF"/>
    <property type="match status" value="1"/>
</dbReference>
<organism evidence="8 9">
    <name type="scientific">Lysinibacillus parviboronicapiens</name>
    <dbReference type="NCBI Taxonomy" id="436516"/>
    <lineage>
        <taxon>Bacteria</taxon>
        <taxon>Bacillati</taxon>
        <taxon>Bacillota</taxon>
        <taxon>Bacilli</taxon>
        <taxon>Bacillales</taxon>
        <taxon>Bacillaceae</taxon>
        <taxon>Lysinibacillus</taxon>
    </lineage>
</organism>
<keyword evidence="4" id="KW-0238">DNA-binding</keyword>
<dbReference type="PANTHER" id="PTHR43133:SF8">
    <property type="entry name" value="RNA POLYMERASE SIGMA FACTOR HI_1459-RELATED"/>
    <property type="match status" value="1"/>
</dbReference>
<keyword evidence="9" id="KW-1185">Reference proteome</keyword>
<comment type="caution">
    <text evidence="8">The sequence shown here is derived from an EMBL/GenBank/DDBJ whole genome shotgun (WGS) entry which is preliminary data.</text>
</comment>
<evidence type="ECO:0000256" key="4">
    <source>
        <dbReference type="ARBA" id="ARBA00023125"/>
    </source>
</evidence>
<gene>
    <name evidence="8" type="ORF">ABIA69_004115</name>
</gene>
<dbReference type="InterPro" id="IPR013325">
    <property type="entry name" value="RNA_pol_sigma_r2"/>
</dbReference>
<evidence type="ECO:0000313" key="8">
    <source>
        <dbReference type="EMBL" id="MET4562924.1"/>
    </source>
</evidence>
<protein>
    <submittedName>
        <fullName evidence="8">RNA polymerase sigma-70 factor (ECF subfamily)</fullName>
    </submittedName>
</protein>
<dbReference type="InterPro" id="IPR039425">
    <property type="entry name" value="RNA_pol_sigma-70-like"/>
</dbReference>
<evidence type="ECO:0000256" key="3">
    <source>
        <dbReference type="ARBA" id="ARBA00023082"/>
    </source>
</evidence>
<reference evidence="8 9" key="1">
    <citation type="submission" date="2024-06" db="EMBL/GenBank/DDBJ databases">
        <title>Sorghum-associated microbial communities from plants grown in Nebraska, USA.</title>
        <authorList>
            <person name="Schachtman D."/>
        </authorList>
    </citation>
    <scope>NUCLEOTIDE SEQUENCE [LARGE SCALE GENOMIC DNA]</scope>
    <source>
        <strain evidence="8 9">736</strain>
    </source>
</reference>
<evidence type="ECO:0000256" key="2">
    <source>
        <dbReference type="ARBA" id="ARBA00023015"/>
    </source>
</evidence>
<evidence type="ECO:0000256" key="1">
    <source>
        <dbReference type="ARBA" id="ARBA00010641"/>
    </source>
</evidence>
<dbReference type="InterPro" id="IPR036388">
    <property type="entry name" value="WH-like_DNA-bd_sf"/>
</dbReference>
<evidence type="ECO:0000313" key="9">
    <source>
        <dbReference type="Proteomes" id="UP001549363"/>
    </source>
</evidence>
<dbReference type="RefSeq" id="WP_354472888.1">
    <property type="nucleotide sequence ID" value="NZ_JBEPSB010000027.1"/>
</dbReference>
<keyword evidence="2" id="KW-0805">Transcription regulation</keyword>
<evidence type="ECO:0000259" key="6">
    <source>
        <dbReference type="Pfam" id="PF04542"/>
    </source>
</evidence>
<dbReference type="PANTHER" id="PTHR43133">
    <property type="entry name" value="RNA POLYMERASE ECF-TYPE SIGMA FACTO"/>
    <property type="match status" value="1"/>
</dbReference>
<dbReference type="InterPro" id="IPR014284">
    <property type="entry name" value="RNA_pol_sigma-70_dom"/>
</dbReference>
<name>A0ABV2PQU2_9BACI</name>
<dbReference type="SUPFAM" id="SSF88946">
    <property type="entry name" value="Sigma2 domain of RNA polymerase sigma factors"/>
    <property type="match status" value="1"/>
</dbReference>
<dbReference type="Gene3D" id="1.10.10.10">
    <property type="entry name" value="Winged helix-like DNA-binding domain superfamily/Winged helix DNA-binding domain"/>
    <property type="match status" value="1"/>
</dbReference>
<dbReference type="SUPFAM" id="SSF88659">
    <property type="entry name" value="Sigma3 and sigma4 domains of RNA polymerase sigma factors"/>
    <property type="match status" value="1"/>
</dbReference>
<sequence length="168" mass="20039">MSIEELFYLHNQTIFKYLYYLLNDEKLAEDFTQETIIRYFKYEQTIKEGAELAWLRRTARNLAYDHYRRKKLIQFVPFLNQDVEVEQSIPHTPHQWLIQQEEAKALYLAISKLKLAYRDVLILRKIECLSIQETCDVLGWNEGKVKNTLKRALLALKKQLGGELDEEV</sequence>
<dbReference type="EMBL" id="JBEPSB010000027">
    <property type="protein sequence ID" value="MET4562924.1"/>
    <property type="molecule type" value="Genomic_DNA"/>
</dbReference>
<evidence type="ECO:0000259" key="7">
    <source>
        <dbReference type="Pfam" id="PF08281"/>
    </source>
</evidence>
<feature type="domain" description="RNA polymerase sigma-70 region 2" evidence="6">
    <location>
        <begin position="10"/>
        <end position="71"/>
    </location>
</feature>
<dbReference type="CDD" id="cd06171">
    <property type="entry name" value="Sigma70_r4"/>
    <property type="match status" value="1"/>
</dbReference>
<proteinExistence type="inferred from homology"/>
<dbReference type="Pfam" id="PF08281">
    <property type="entry name" value="Sigma70_r4_2"/>
    <property type="match status" value="1"/>
</dbReference>
<dbReference type="Proteomes" id="UP001549363">
    <property type="component" value="Unassembled WGS sequence"/>
</dbReference>